<keyword evidence="2" id="KW-1185">Reference proteome</keyword>
<evidence type="ECO:0000313" key="1">
    <source>
        <dbReference type="EMBL" id="CAG9310469.1"/>
    </source>
</evidence>
<sequence length="476" mass="54634">MTETNQFDLIIRVAIGNAKPKNAKYYSFSAEKFHQDFSQLSSEKALSRLKPLNDLGQEYQNIYLPALPCHDLVLISEEEQSPFGPWTKDEDGIQLFLSGKRSAIFNHENQLIRLKGCGNLNYGFNVEPMPYPPEGKEIRGCCFENTGPREQFMTWHINEVLSNYGFKTGNLPYGLWEYQNDNLSQIKKFCGIFQTFGDRRLATHLLGGADKLLNEIEIYCDHEKLSFIFPNSRKIGNKIESTQKQIKNTGPLFHEDLHIWTSQGVYKDNSALLNILVKDPDFEIFENFDLDLGNGRIVNAKCIARDLAKIFWKIGREAGQIKRILEDHDISWGYFIDHNPFEPHCNSHPNNFIILPSGSEHILAPVDFDMAFRSQEFLNIVDENSLGRNDSSLFQNWLNCERVNLELALSGQENMANFSYSEEASESILHSAYRDLLVLGYRSGFDKLEDAYNESRAHLESAIFTCLAFTQEVDKY</sequence>
<comment type="caution">
    <text evidence="1">The sequence shown here is derived from an EMBL/GenBank/DDBJ whole genome shotgun (WGS) entry which is preliminary data.</text>
</comment>
<protein>
    <submittedName>
        <fullName evidence="1">Uncharacterized protein</fullName>
    </submittedName>
</protein>
<evidence type="ECO:0000313" key="2">
    <source>
        <dbReference type="Proteomes" id="UP001162131"/>
    </source>
</evidence>
<proteinExistence type="predicted"/>
<name>A0AAU9IH51_9CILI</name>
<dbReference type="AlphaFoldDB" id="A0AAU9IH51"/>
<gene>
    <name evidence="1" type="ORF">BSTOLATCC_MIC1314</name>
</gene>
<dbReference type="EMBL" id="CAJZBQ010000002">
    <property type="protein sequence ID" value="CAG9310469.1"/>
    <property type="molecule type" value="Genomic_DNA"/>
</dbReference>
<organism evidence="1 2">
    <name type="scientific">Blepharisma stoltei</name>
    <dbReference type="NCBI Taxonomy" id="1481888"/>
    <lineage>
        <taxon>Eukaryota</taxon>
        <taxon>Sar</taxon>
        <taxon>Alveolata</taxon>
        <taxon>Ciliophora</taxon>
        <taxon>Postciliodesmatophora</taxon>
        <taxon>Heterotrichea</taxon>
        <taxon>Heterotrichida</taxon>
        <taxon>Blepharismidae</taxon>
        <taxon>Blepharisma</taxon>
    </lineage>
</organism>
<dbReference type="Proteomes" id="UP001162131">
    <property type="component" value="Unassembled WGS sequence"/>
</dbReference>
<reference evidence="1" key="1">
    <citation type="submission" date="2021-09" db="EMBL/GenBank/DDBJ databases">
        <authorList>
            <consortium name="AG Swart"/>
            <person name="Singh M."/>
            <person name="Singh A."/>
            <person name="Seah K."/>
            <person name="Emmerich C."/>
        </authorList>
    </citation>
    <scope>NUCLEOTIDE SEQUENCE</scope>
    <source>
        <strain evidence="1">ATCC30299</strain>
    </source>
</reference>
<accession>A0AAU9IH51</accession>